<dbReference type="Pfam" id="PF00710">
    <property type="entry name" value="Asparaginase"/>
    <property type="match status" value="1"/>
</dbReference>
<organism evidence="4 5">
    <name type="scientific">Oleispira antarctica</name>
    <dbReference type="NCBI Taxonomy" id="188908"/>
    <lineage>
        <taxon>Bacteria</taxon>
        <taxon>Pseudomonadati</taxon>
        <taxon>Pseudomonadota</taxon>
        <taxon>Gammaproteobacteria</taxon>
        <taxon>Oceanospirillales</taxon>
        <taxon>Oceanospirillaceae</taxon>
        <taxon>Oleispira</taxon>
    </lineage>
</organism>
<evidence type="ECO:0000256" key="2">
    <source>
        <dbReference type="PIRSR" id="PIRSR001220-2"/>
    </source>
</evidence>
<dbReference type="SUPFAM" id="SSF53774">
    <property type="entry name" value="Glutaminase/Asparaginase"/>
    <property type="match status" value="1"/>
</dbReference>
<evidence type="ECO:0000313" key="5">
    <source>
        <dbReference type="Proteomes" id="UP000227088"/>
    </source>
</evidence>
<dbReference type="InterPro" id="IPR037152">
    <property type="entry name" value="L-asparaginase_N_sf"/>
</dbReference>
<name>A0A1Y5I0S0_OLEAN</name>
<dbReference type="PRINTS" id="PR00139">
    <property type="entry name" value="ASNGLNASE"/>
</dbReference>
<dbReference type="InterPro" id="IPR006034">
    <property type="entry name" value="Asparaginase/glutaminase-like"/>
</dbReference>
<sequence>MSKVIKILVTGGTIDKQYNPLNGELIFSKTSVEEMLAQSRNTVETELEVLMLKDSLEMQDQDREMLSMACNKSQETKIVITHGTDTMVESAQEIAAHLATDKTVVLLGAMVPYQFKQSDALFNLGCAISAVQILKPGVYVTMNGQVFDHKEVVKNRAIGEFVART</sequence>
<dbReference type="PANTHER" id="PTHR11707:SF28">
    <property type="entry name" value="60 KDA LYSOPHOSPHOLIPASE"/>
    <property type="match status" value="1"/>
</dbReference>
<proteinExistence type="predicted"/>
<dbReference type="InterPro" id="IPR027474">
    <property type="entry name" value="L-asparaginase_N"/>
</dbReference>
<dbReference type="PROSITE" id="PS51732">
    <property type="entry name" value="ASN_GLN_ASE_3"/>
    <property type="match status" value="1"/>
</dbReference>
<gene>
    <name evidence="4" type="ORF">A9R00_04080</name>
</gene>
<evidence type="ECO:0000259" key="3">
    <source>
        <dbReference type="Pfam" id="PF00710"/>
    </source>
</evidence>
<dbReference type="PIRSF" id="PIRSF001220">
    <property type="entry name" value="L-ASNase_gatD"/>
    <property type="match status" value="1"/>
</dbReference>
<evidence type="ECO:0000256" key="1">
    <source>
        <dbReference type="PIRSR" id="PIRSR001220-1"/>
    </source>
</evidence>
<feature type="domain" description="L-asparaginase N-terminal" evidence="3">
    <location>
        <begin position="5"/>
        <end position="156"/>
    </location>
</feature>
<dbReference type="EMBL" id="MABE01000239">
    <property type="protein sequence ID" value="OUS40822.1"/>
    <property type="molecule type" value="Genomic_DNA"/>
</dbReference>
<feature type="binding site" evidence="2">
    <location>
        <begin position="84"/>
        <end position="85"/>
    </location>
    <ligand>
        <name>substrate</name>
    </ligand>
</feature>
<feature type="binding site" evidence="2">
    <location>
        <position position="55"/>
    </location>
    <ligand>
        <name>substrate</name>
    </ligand>
</feature>
<dbReference type="AlphaFoldDB" id="A0A1Y5I0S0"/>
<dbReference type="PIRSF" id="PIRSF500176">
    <property type="entry name" value="L_ASNase"/>
    <property type="match status" value="1"/>
</dbReference>
<accession>A0A1Y5I0S0</accession>
<protein>
    <submittedName>
        <fullName evidence="4">Asparaginase</fullName>
    </submittedName>
</protein>
<comment type="caution">
    <text evidence="4">The sequence shown here is derived from an EMBL/GenBank/DDBJ whole genome shotgun (WGS) entry which is preliminary data.</text>
</comment>
<dbReference type="InterPro" id="IPR036152">
    <property type="entry name" value="Asp/glu_Ase-like_sf"/>
</dbReference>
<dbReference type="GO" id="GO:0004067">
    <property type="term" value="F:asparaginase activity"/>
    <property type="evidence" value="ECO:0007669"/>
    <property type="project" value="UniProtKB-UniRule"/>
</dbReference>
<dbReference type="PANTHER" id="PTHR11707">
    <property type="entry name" value="L-ASPARAGINASE"/>
    <property type="match status" value="1"/>
</dbReference>
<feature type="active site" description="O-isoaspartyl threonine intermediate" evidence="1">
    <location>
        <position position="13"/>
    </location>
</feature>
<reference evidence="5" key="1">
    <citation type="journal article" date="2017" name="Proc. Natl. Acad. Sci. U.S.A.">
        <title>Simulation of Deepwater Horizon oil plume reveals substrate specialization within a complex community of hydrocarbon degraders.</title>
        <authorList>
            <person name="Hu P."/>
            <person name="Dubinsky E.A."/>
            <person name="Probst A.J."/>
            <person name="Wang J."/>
            <person name="Sieber C.M.K."/>
            <person name="Tom L.M."/>
            <person name="Gardinali P."/>
            <person name="Banfield J.F."/>
            <person name="Atlas R.M."/>
            <person name="Andersen G.L."/>
        </authorList>
    </citation>
    <scope>NUCLEOTIDE SEQUENCE [LARGE SCALE GENOMIC DNA]</scope>
</reference>
<evidence type="ECO:0000313" key="4">
    <source>
        <dbReference type="EMBL" id="OUS40822.1"/>
    </source>
</evidence>
<dbReference type="Proteomes" id="UP000227088">
    <property type="component" value="Unassembled WGS sequence"/>
</dbReference>
<dbReference type="Gene3D" id="3.40.50.1170">
    <property type="entry name" value="L-asparaginase, N-terminal domain"/>
    <property type="match status" value="1"/>
</dbReference>